<reference evidence="7 8" key="1">
    <citation type="submission" date="2019-07" db="EMBL/GenBank/DDBJ databases">
        <title>Insights of Desulfuromonas acetexigens electromicrobiology.</title>
        <authorList>
            <person name="Katuri K."/>
            <person name="Sapireddy V."/>
            <person name="Shaw D.R."/>
            <person name="Saikaly P."/>
        </authorList>
    </citation>
    <scope>NUCLEOTIDE SEQUENCE [LARGE SCALE GENOMIC DNA]</scope>
    <source>
        <strain evidence="7 8">2873</strain>
    </source>
</reference>
<evidence type="ECO:0000256" key="3">
    <source>
        <dbReference type="RuleBase" id="RU004447"/>
    </source>
</evidence>
<dbReference type="InterPro" id="IPR050361">
    <property type="entry name" value="MPP/UQCRC_Complex"/>
</dbReference>
<dbReference type="GO" id="GO:0046872">
    <property type="term" value="F:metal ion binding"/>
    <property type="evidence" value="ECO:0007669"/>
    <property type="project" value="InterPro"/>
</dbReference>
<dbReference type="InterPro" id="IPR001431">
    <property type="entry name" value="Pept_M16_Zn_BS"/>
</dbReference>
<dbReference type="PROSITE" id="PS00143">
    <property type="entry name" value="INSULINASE"/>
    <property type="match status" value="1"/>
</dbReference>
<dbReference type="OrthoDB" id="9811314at2"/>
<feature type="domain" description="Peptidase M16 N-terminal" evidence="5">
    <location>
        <begin position="152"/>
        <end position="244"/>
    </location>
</feature>
<dbReference type="GO" id="GO:0004222">
    <property type="term" value="F:metalloendopeptidase activity"/>
    <property type="evidence" value="ECO:0007669"/>
    <property type="project" value="InterPro"/>
</dbReference>
<evidence type="ECO:0000313" key="8">
    <source>
        <dbReference type="Proteomes" id="UP000317155"/>
    </source>
</evidence>
<gene>
    <name evidence="7" type="ORF">FL622_00065</name>
</gene>
<dbReference type="InterPro" id="IPR011249">
    <property type="entry name" value="Metalloenz_LuxS/M16"/>
</dbReference>
<keyword evidence="4" id="KW-0732">Signal</keyword>
<evidence type="ECO:0000256" key="4">
    <source>
        <dbReference type="SAM" id="SignalP"/>
    </source>
</evidence>
<dbReference type="SUPFAM" id="SSF63411">
    <property type="entry name" value="LuxS/MPP-like metallohydrolase"/>
    <property type="match status" value="2"/>
</dbReference>
<evidence type="ECO:0000259" key="5">
    <source>
        <dbReference type="Pfam" id="PF00675"/>
    </source>
</evidence>
<dbReference type="PANTHER" id="PTHR11851">
    <property type="entry name" value="METALLOPROTEASE"/>
    <property type="match status" value="1"/>
</dbReference>
<feature type="domain" description="Peptidase M16 N-terminal" evidence="5">
    <location>
        <begin position="50"/>
        <end position="116"/>
    </location>
</feature>
<comment type="cofactor">
    <cofactor evidence="1">
        <name>Zn(2+)</name>
        <dbReference type="ChEBI" id="CHEBI:29105"/>
    </cofactor>
</comment>
<dbReference type="InterPro" id="IPR007863">
    <property type="entry name" value="Peptidase_M16_C"/>
</dbReference>
<keyword evidence="8" id="KW-1185">Reference proteome</keyword>
<protein>
    <submittedName>
        <fullName evidence="7">Insulinase family protein</fullName>
    </submittedName>
</protein>
<dbReference type="EMBL" id="VJVV01000001">
    <property type="protein sequence ID" value="TRO83612.1"/>
    <property type="molecule type" value="Genomic_DNA"/>
</dbReference>
<evidence type="ECO:0000259" key="6">
    <source>
        <dbReference type="Pfam" id="PF05193"/>
    </source>
</evidence>
<feature type="signal peptide" evidence="4">
    <location>
        <begin position="1"/>
        <end position="28"/>
    </location>
</feature>
<proteinExistence type="inferred from homology"/>
<comment type="caution">
    <text evidence="7">The sequence shown here is derived from an EMBL/GenBank/DDBJ whole genome shotgun (WGS) entry which is preliminary data.</text>
</comment>
<dbReference type="Proteomes" id="UP000317155">
    <property type="component" value="Unassembled WGS sequence"/>
</dbReference>
<evidence type="ECO:0000256" key="1">
    <source>
        <dbReference type="ARBA" id="ARBA00001947"/>
    </source>
</evidence>
<dbReference type="Gene3D" id="3.30.830.10">
    <property type="entry name" value="Metalloenzyme, LuxS/M16 peptidase-like"/>
    <property type="match status" value="2"/>
</dbReference>
<accession>A0A550JK86</accession>
<comment type="similarity">
    <text evidence="2 3">Belongs to the peptidase M16 family.</text>
</comment>
<feature type="chain" id="PRO_5022224310" evidence="4">
    <location>
        <begin position="29"/>
        <end position="501"/>
    </location>
</feature>
<dbReference type="Pfam" id="PF00675">
    <property type="entry name" value="Peptidase_M16"/>
    <property type="match status" value="2"/>
</dbReference>
<dbReference type="AlphaFoldDB" id="A0A550JK86"/>
<evidence type="ECO:0000256" key="2">
    <source>
        <dbReference type="ARBA" id="ARBA00007261"/>
    </source>
</evidence>
<name>A0A550JK86_9BACT</name>
<dbReference type="Pfam" id="PF05193">
    <property type="entry name" value="Peptidase_M16_C"/>
    <property type="match status" value="1"/>
</dbReference>
<feature type="domain" description="Peptidase M16 C-terminal" evidence="6">
    <location>
        <begin position="252"/>
        <end position="430"/>
    </location>
</feature>
<dbReference type="RefSeq" id="WP_092052121.1">
    <property type="nucleotide sequence ID" value="NZ_FOJJ01000001.1"/>
</dbReference>
<dbReference type="InterPro" id="IPR011765">
    <property type="entry name" value="Pept_M16_N"/>
</dbReference>
<evidence type="ECO:0000313" key="7">
    <source>
        <dbReference type="EMBL" id="TRO83612.1"/>
    </source>
</evidence>
<sequence length="501" mass="56426">MLSKHCLLRGPATLFTLFLLSLTTLAGADTLAEKVREHTFANGLKLLLVERSDAPTFTAYITLGVGSVHETSETRGVAHLLEHMLFKGTTTLGTSDYAREKPLLDEIEEVGVRLDALKGRKDANPEELETLRQRLGELQERHKAFVVKDEFSRIYAENGGTGYNAFTGKDLTTYLVSLPANKLELWAAIEADRMKNAVLREFFTEREVIQEERRRSYDSDPRGMLYEHLLTTAFTAHPYRNPIIGWHSDIENLSLEETRDFLQRYYAPVNTVMALVGDLDFDATVAMIERYFGDIPPGTPVPPVTAVEPPQRGEKRVSVVFDAEPSLLVGYHKPTLPEREDYVFDLIDLILGQGRTSRLYQSLVVEKQLAADISTSAAPGSRYPNLFVISATPRHPHTTAEVEEAIYAELERLASEPVSAEELTRSRNRLATDRLRYLKTNSGLARMLTYYQTIAGDWRYLVDYDEEVASIGAEEIMETAKRYFSPANRTVAVLNKEGGQR</sequence>
<dbReference type="PANTHER" id="PTHR11851:SF49">
    <property type="entry name" value="MITOCHONDRIAL-PROCESSING PEPTIDASE SUBUNIT ALPHA"/>
    <property type="match status" value="1"/>
</dbReference>
<organism evidence="7 8">
    <name type="scientific">Trichloromonas acetexigens</name>
    <dbReference type="NCBI Taxonomy" id="38815"/>
    <lineage>
        <taxon>Bacteria</taxon>
        <taxon>Pseudomonadati</taxon>
        <taxon>Thermodesulfobacteriota</taxon>
        <taxon>Desulfuromonadia</taxon>
        <taxon>Desulfuromonadales</taxon>
        <taxon>Trichloromonadaceae</taxon>
        <taxon>Trichloromonas</taxon>
    </lineage>
</organism>
<dbReference type="GO" id="GO:0006508">
    <property type="term" value="P:proteolysis"/>
    <property type="evidence" value="ECO:0007669"/>
    <property type="project" value="InterPro"/>
</dbReference>